<evidence type="ECO:0000313" key="3">
    <source>
        <dbReference type="Proteomes" id="UP000029577"/>
    </source>
</evidence>
<evidence type="ECO:0000313" key="2">
    <source>
        <dbReference type="EMBL" id="KGD79349.1"/>
    </source>
</evidence>
<dbReference type="OrthoDB" id="6555831at2"/>
<reference evidence="2" key="1">
    <citation type="submission" date="2014-12" db="EMBL/GenBank/DDBJ databases">
        <title>The draft genome of the Tatumella morbirosei type strain, LMG23360T isolated from pineapple rot.</title>
        <authorList>
            <person name="Smits T.H."/>
            <person name="Palmer M."/>
            <person name="Venter S.N."/>
            <person name="Duffy B."/>
            <person name="Steenkamp E.T."/>
            <person name="Chan W.Y."/>
            <person name="Coutinho T.A."/>
            <person name="Coetzee M.P."/>
            <person name="De Maayer P."/>
        </authorList>
    </citation>
    <scope>NUCLEOTIDE SEQUENCE [LARGE SCALE GENOMIC DNA]</scope>
    <source>
        <strain evidence="2">LMG 23360</strain>
    </source>
</reference>
<proteinExistence type="predicted"/>
<keyword evidence="1" id="KW-1133">Transmembrane helix</keyword>
<accession>A0A095TRZ2</accession>
<gene>
    <name evidence="2" type="ORF">HA49_01820</name>
</gene>
<dbReference type="Proteomes" id="UP000029577">
    <property type="component" value="Unassembled WGS sequence"/>
</dbReference>
<comment type="caution">
    <text evidence="2">The sequence shown here is derived from an EMBL/GenBank/DDBJ whole genome shotgun (WGS) entry which is preliminary data.</text>
</comment>
<keyword evidence="3" id="KW-1185">Reference proteome</keyword>
<feature type="transmembrane region" description="Helical" evidence="1">
    <location>
        <begin position="12"/>
        <end position="35"/>
    </location>
</feature>
<feature type="transmembrane region" description="Helical" evidence="1">
    <location>
        <begin position="55"/>
        <end position="83"/>
    </location>
</feature>
<evidence type="ECO:0000256" key="1">
    <source>
        <dbReference type="SAM" id="Phobius"/>
    </source>
</evidence>
<organism evidence="2 3">
    <name type="scientific">Tatumella morbirosei</name>
    <dbReference type="NCBI Taxonomy" id="642227"/>
    <lineage>
        <taxon>Bacteria</taxon>
        <taxon>Pseudomonadati</taxon>
        <taxon>Pseudomonadota</taxon>
        <taxon>Gammaproteobacteria</taxon>
        <taxon>Enterobacterales</taxon>
        <taxon>Erwiniaceae</taxon>
        <taxon>Tatumella</taxon>
    </lineage>
</organism>
<dbReference type="RefSeq" id="WP_038016181.1">
    <property type="nucleotide sequence ID" value="NZ_JPKR02000005.1"/>
</dbReference>
<protein>
    <submittedName>
        <fullName evidence="2">Uncharacterized protein</fullName>
    </submittedName>
</protein>
<dbReference type="EMBL" id="JPKR02000005">
    <property type="protein sequence ID" value="KGD79349.1"/>
    <property type="molecule type" value="Genomic_DNA"/>
</dbReference>
<keyword evidence="1" id="KW-0472">Membrane</keyword>
<name>A0A095TRZ2_9GAMM</name>
<dbReference type="AlphaFoldDB" id="A0A095TRZ2"/>
<keyword evidence="1" id="KW-0812">Transmembrane</keyword>
<sequence>MKELSVIESNQVSGGLFTFITGPIGALMGFTIGSIVDSGYASRNLSSDFKTSGAILGAGIGAIVGLSPILATAGIGLGVTSIVKNARSIKEQMAG</sequence>
<dbReference type="eggNOG" id="ENOG5031U68">
    <property type="taxonomic scope" value="Bacteria"/>
</dbReference>